<dbReference type="AlphaFoldDB" id="C2FSX0"/>
<gene>
    <name evidence="1" type="ORF">HMPREF0765_0426</name>
</gene>
<accession>C2FSX0</accession>
<organism evidence="1 2">
    <name type="scientific">Sphingobacterium spiritivorum ATCC 33300</name>
    <dbReference type="NCBI Taxonomy" id="525372"/>
    <lineage>
        <taxon>Bacteria</taxon>
        <taxon>Pseudomonadati</taxon>
        <taxon>Bacteroidota</taxon>
        <taxon>Sphingobacteriia</taxon>
        <taxon>Sphingobacteriales</taxon>
        <taxon>Sphingobacteriaceae</taxon>
        <taxon>Sphingobacterium</taxon>
    </lineage>
</organism>
<comment type="caution">
    <text evidence="1">The sequence shown here is derived from an EMBL/GenBank/DDBJ whole genome shotgun (WGS) entry which is preliminary data.</text>
</comment>
<dbReference type="HOGENOM" id="CLU_2920431_0_0_10"/>
<dbReference type="Proteomes" id="UP000006241">
    <property type="component" value="Unassembled WGS sequence"/>
</dbReference>
<evidence type="ECO:0000313" key="2">
    <source>
        <dbReference type="Proteomes" id="UP000006241"/>
    </source>
</evidence>
<protein>
    <submittedName>
        <fullName evidence="1">Uncharacterized protein</fullName>
    </submittedName>
</protein>
<name>C2FSX0_SPHSI</name>
<sequence length="61" mass="7383">MQSYIYQSVTLFIIYIIKFIGYTPETWAQNRILEEKHNKIQTTLEKSLKEIIYILKDLNMI</sequence>
<reference evidence="1 2" key="1">
    <citation type="submission" date="2009-01" db="EMBL/GenBank/DDBJ databases">
        <authorList>
            <person name="Qin X."/>
            <person name="Bachman B."/>
            <person name="Battles P."/>
            <person name="Bell A."/>
            <person name="Bess C."/>
            <person name="Bickham C."/>
            <person name="Chaboub L."/>
            <person name="Chen D."/>
            <person name="Coyle M."/>
            <person name="Deiros D.R."/>
            <person name="Dinh H."/>
            <person name="Forbes L."/>
            <person name="Fowler G."/>
            <person name="Francisco L."/>
            <person name="Fu Q."/>
            <person name="Gubbala S."/>
            <person name="Hale W."/>
            <person name="Han Y."/>
            <person name="Hemphill L."/>
            <person name="Highlander S.K."/>
            <person name="Hirani K."/>
            <person name="Hogues M."/>
            <person name="Jackson L."/>
            <person name="Jakkamsetti A."/>
            <person name="Javaid M."/>
            <person name="Jiang H."/>
            <person name="Korchina V."/>
            <person name="Kovar C."/>
            <person name="Lara F."/>
            <person name="Lee S."/>
            <person name="Mata R."/>
            <person name="Mathew T."/>
            <person name="Moen C."/>
            <person name="Morales K."/>
            <person name="Munidasa M."/>
            <person name="Nazareth L."/>
            <person name="Ngo R."/>
            <person name="Nguyen L."/>
            <person name="Okwuonu G."/>
            <person name="Ongeri F."/>
            <person name="Patil S."/>
            <person name="Petrosino J."/>
            <person name="Pham C."/>
            <person name="Pham P."/>
            <person name="Pu L.-L."/>
            <person name="Puazo M."/>
            <person name="Raj R."/>
            <person name="Reid J."/>
            <person name="Rouhana J."/>
            <person name="Saada N."/>
            <person name="Shang Y."/>
            <person name="Simmons D."/>
            <person name="Thornton R."/>
            <person name="Warren J."/>
            <person name="Weissenberger G."/>
            <person name="Zhang J."/>
            <person name="Zhang L."/>
            <person name="Zhou C."/>
            <person name="Zhu D."/>
            <person name="Muzny D."/>
            <person name="Worley K."/>
            <person name="Gibbs R."/>
        </authorList>
    </citation>
    <scope>NUCLEOTIDE SEQUENCE [LARGE SCALE GENOMIC DNA]</scope>
    <source>
        <strain evidence="1 2">ATCC 33300</strain>
    </source>
</reference>
<dbReference type="EMBL" id="ACHB01000007">
    <property type="protein sequence ID" value="EEI94094.1"/>
    <property type="molecule type" value="Genomic_DNA"/>
</dbReference>
<proteinExistence type="predicted"/>
<evidence type="ECO:0000313" key="1">
    <source>
        <dbReference type="EMBL" id="EEI94094.1"/>
    </source>
</evidence>